<evidence type="ECO:0000256" key="1">
    <source>
        <dbReference type="ARBA" id="ARBA00004123"/>
    </source>
</evidence>
<keyword evidence="5" id="KW-0539">Nucleus</keyword>
<keyword evidence="9" id="KW-1185">Reference proteome</keyword>
<name>A0A2R6P895_ACTCC</name>
<evidence type="ECO:0000256" key="3">
    <source>
        <dbReference type="ARBA" id="ARBA00023125"/>
    </source>
</evidence>
<feature type="region of interest" description="Disordered" evidence="6">
    <location>
        <begin position="209"/>
        <end position="272"/>
    </location>
</feature>
<dbReference type="PANTHER" id="PTHR16223">
    <property type="entry name" value="TRANSCRIPTION FACTOR BHLH83-RELATED"/>
    <property type="match status" value="1"/>
</dbReference>
<dbReference type="GO" id="GO:0000978">
    <property type="term" value="F:RNA polymerase II cis-regulatory region sequence-specific DNA binding"/>
    <property type="evidence" value="ECO:0007669"/>
    <property type="project" value="TreeGrafter"/>
</dbReference>
<dbReference type="SMART" id="SM00353">
    <property type="entry name" value="HLH"/>
    <property type="match status" value="1"/>
</dbReference>
<feature type="region of interest" description="Disordered" evidence="6">
    <location>
        <begin position="1"/>
        <end position="24"/>
    </location>
</feature>
<protein>
    <submittedName>
        <fullName evidence="8">Transcription factor bHLH130 like</fullName>
    </submittedName>
</protein>
<dbReference type="InterPro" id="IPR036638">
    <property type="entry name" value="HLH_DNA-bd_sf"/>
</dbReference>
<dbReference type="AlphaFoldDB" id="A0A2R6P895"/>
<dbReference type="Gene3D" id="4.10.280.10">
    <property type="entry name" value="Helix-loop-helix DNA-binding domain"/>
    <property type="match status" value="1"/>
</dbReference>
<reference evidence="9" key="2">
    <citation type="journal article" date="2018" name="BMC Genomics">
        <title>A manually annotated Actinidia chinensis var. chinensis (kiwifruit) genome highlights the challenges associated with draft genomes and gene prediction in plants.</title>
        <authorList>
            <person name="Pilkington S.M."/>
            <person name="Crowhurst R."/>
            <person name="Hilario E."/>
            <person name="Nardozza S."/>
            <person name="Fraser L."/>
            <person name="Peng Y."/>
            <person name="Gunaseelan K."/>
            <person name="Simpson R."/>
            <person name="Tahir J."/>
            <person name="Deroles S.C."/>
            <person name="Templeton K."/>
            <person name="Luo Z."/>
            <person name="Davy M."/>
            <person name="Cheng C."/>
            <person name="McNeilage M."/>
            <person name="Scaglione D."/>
            <person name="Liu Y."/>
            <person name="Zhang Q."/>
            <person name="Datson P."/>
            <person name="De Silva N."/>
            <person name="Gardiner S.E."/>
            <person name="Bassett H."/>
            <person name="Chagne D."/>
            <person name="McCallum J."/>
            <person name="Dzierzon H."/>
            <person name="Deng C."/>
            <person name="Wang Y.Y."/>
            <person name="Barron L."/>
            <person name="Manako K."/>
            <person name="Bowen J."/>
            <person name="Foster T.M."/>
            <person name="Erridge Z.A."/>
            <person name="Tiffin H."/>
            <person name="Waite C.N."/>
            <person name="Davies K.M."/>
            <person name="Grierson E.P."/>
            <person name="Laing W.A."/>
            <person name="Kirk R."/>
            <person name="Chen X."/>
            <person name="Wood M."/>
            <person name="Montefiori M."/>
            <person name="Brummell D.A."/>
            <person name="Schwinn K.E."/>
            <person name="Catanach A."/>
            <person name="Fullerton C."/>
            <person name="Li D."/>
            <person name="Meiyalaghan S."/>
            <person name="Nieuwenhuizen N."/>
            <person name="Read N."/>
            <person name="Prakash R."/>
            <person name="Hunter D."/>
            <person name="Zhang H."/>
            <person name="McKenzie M."/>
            <person name="Knabel M."/>
            <person name="Harris A."/>
            <person name="Allan A.C."/>
            <person name="Gleave A."/>
            <person name="Chen A."/>
            <person name="Janssen B.J."/>
            <person name="Plunkett B."/>
            <person name="Ampomah-Dwamena C."/>
            <person name="Voogd C."/>
            <person name="Leif D."/>
            <person name="Lafferty D."/>
            <person name="Souleyre E.J.F."/>
            <person name="Varkonyi-Gasic E."/>
            <person name="Gambi F."/>
            <person name="Hanley J."/>
            <person name="Yao J.L."/>
            <person name="Cheung J."/>
            <person name="David K.M."/>
            <person name="Warren B."/>
            <person name="Marsh K."/>
            <person name="Snowden K.C."/>
            <person name="Lin-Wang K."/>
            <person name="Brian L."/>
            <person name="Martinez-Sanchez M."/>
            <person name="Wang M."/>
            <person name="Ileperuma N."/>
            <person name="Macnee N."/>
            <person name="Campin R."/>
            <person name="McAtee P."/>
            <person name="Drummond R.S.M."/>
            <person name="Espley R.V."/>
            <person name="Ireland H.S."/>
            <person name="Wu R."/>
            <person name="Atkinson R.G."/>
            <person name="Karunairetnam S."/>
            <person name="Bulley S."/>
            <person name="Chunkath S."/>
            <person name="Hanley Z."/>
            <person name="Storey R."/>
            <person name="Thrimawithana A.H."/>
            <person name="Thomson S."/>
            <person name="David C."/>
            <person name="Testolin R."/>
            <person name="Huang H."/>
            <person name="Hellens R.P."/>
            <person name="Schaffer R.J."/>
        </authorList>
    </citation>
    <scope>NUCLEOTIDE SEQUENCE [LARGE SCALE GENOMIC DNA]</scope>
    <source>
        <strain evidence="9">cv. Red5</strain>
    </source>
</reference>
<keyword evidence="3" id="KW-0238">DNA-binding</keyword>
<organism evidence="8 9">
    <name type="scientific">Actinidia chinensis var. chinensis</name>
    <name type="common">Chinese soft-hair kiwi</name>
    <dbReference type="NCBI Taxonomy" id="1590841"/>
    <lineage>
        <taxon>Eukaryota</taxon>
        <taxon>Viridiplantae</taxon>
        <taxon>Streptophyta</taxon>
        <taxon>Embryophyta</taxon>
        <taxon>Tracheophyta</taxon>
        <taxon>Spermatophyta</taxon>
        <taxon>Magnoliopsida</taxon>
        <taxon>eudicotyledons</taxon>
        <taxon>Gunneridae</taxon>
        <taxon>Pentapetalae</taxon>
        <taxon>asterids</taxon>
        <taxon>Ericales</taxon>
        <taxon>Actinidiaceae</taxon>
        <taxon>Actinidia</taxon>
    </lineage>
</organism>
<dbReference type="InterPro" id="IPR045843">
    <property type="entry name" value="IND-like"/>
</dbReference>
<dbReference type="Proteomes" id="UP000241394">
    <property type="component" value="Chromosome LG28"/>
</dbReference>
<dbReference type="EMBL" id="NKQK01000028">
    <property type="protein sequence ID" value="PSR86848.1"/>
    <property type="molecule type" value="Genomic_DNA"/>
</dbReference>
<dbReference type="SUPFAM" id="SSF47459">
    <property type="entry name" value="HLH, helix-loop-helix DNA-binding domain"/>
    <property type="match status" value="1"/>
</dbReference>
<accession>A0A2R6P895</accession>
<feature type="region of interest" description="Disordered" evidence="6">
    <location>
        <begin position="111"/>
        <end position="182"/>
    </location>
</feature>
<keyword evidence="2" id="KW-0805">Transcription regulation</keyword>
<evidence type="ECO:0000256" key="4">
    <source>
        <dbReference type="ARBA" id="ARBA00023163"/>
    </source>
</evidence>
<evidence type="ECO:0000313" key="9">
    <source>
        <dbReference type="Proteomes" id="UP000241394"/>
    </source>
</evidence>
<proteinExistence type="predicted"/>
<dbReference type="PANTHER" id="PTHR16223:SF125">
    <property type="entry name" value="OS08G0506700 PROTEIN"/>
    <property type="match status" value="1"/>
</dbReference>
<dbReference type="InterPro" id="IPR011598">
    <property type="entry name" value="bHLH_dom"/>
</dbReference>
<evidence type="ECO:0000256" key="5">
    <source>
        <dbReference type="ARBA" id="ARBA00023242"/>
    </source>
</evidence>
<keyword evidence="4" id="KW-0804">Transcription</keyword>
<comment type="caution">
    <text evidence="8">The sequence shown here is derived from an EMBL/GenBank/DDBJ whole genome shotgun (WGS) entry which is preliminary data.</text>
</comment>
<feature type="compositionally biased region" description="Low complexity" evidence="6">
    <location>
        <begin position="116"/>
        <end position="135"/>
    </location>
</feature>
<dbReference type="PROSITE" id="PS50888">
    <property type="entry name" value="BHLH"/>
    <property type="match status" value="1"/>
</dbReference>
<feature type="compositionally biased region" description="Polar residues" evidence="6">
    <location>
        <begin position="74"/>
        <end position="90"/>
    </location>
</feature>
<dbReference type="OrthoDB" id="2019494at2759"/>
<evidence type="ECO:0000256" key="2">
    <source>
        <dbReference type="ARBA" id="ARBA00023015"/>
    </source>
</evidence>
<reference evidence="8 9" key="1">
    <citation type="submission" date="2017-07" db="EMBL/GenBank/DDBJ databases">
        <title>An improved, manually edited Actinidia chinensis var. chinensis (kiwifruit) genome highlights the challenges associated with draft genomes and gene prediction in plants.</title>
        <authorList>
            <person name="Pilkington S."/>
            <person name="Crowhurst R."/>
            <person name="Hilario E."/>
            <person name="Nardozza S."/>
            <person name="Fraser L."/>
            <person name="Peng Y."/>
            <person name="Gunaseelan K."/>
            <person name="Simpson R."/>
            <person name="Tahir J."/>
            <person name="Deroles S."/>
            <person name="Templeton K."/>
            <person name="Luo Z."/>
            <person name="Davy M."/>
            <person name="Cheng C."/>
            <person name="Mcneilage M."/>
            <person name="Scaglione D."/>
            <person name="Liu Y."/>
            <person name="Zhang Q."/>
            <person name="Datson P."/>
            <person name="De Silva N."/>
            <person name="Gardiner S."/>
            <person name="Bassett H."/>
            <person name="Chagne D."/>
            <person name="Mccallum J."/>
            <person name="Dzierzon H."/>
            <person name="Deng C."/>
            <person name="Wang Y.-Y."/>
            <person name="Barron N."/>
            <person name="Manako K."/>
            <person name="Bowen J."/>
            <person name="Foster T."/>
            <person name="Erridge Z."/>
            <person name="Tiffin H."/>
            <person name="Waite C."/>
            <person name="Davies K."/>
            <person name="Grierson E."/>
            <person name="Laing W."/>
            <person name="Kirk R."/>
            <person name="Chen X."/>
            <person name="Wood M."/>
            <person name="Montefiori M."/>
            <person name="Brummell D."/>
            <person name="Schwinn K."/>
            <person name="Catanach A."/>
            <person name="Fullerton C."/>
            <person name="Li D."/>
            <person name="Meiyalaghan S."/>
            <person name="Nieuwenhuizen N."/>
            <person name="Read N."/>
            <person name="Prakash R."/>
            <person name="Hunter D."/>
            <person name="Zhang H."/>
            <person name="Mckenzie M."/>
            <person name="Knabel M."/>
            <person name="Harris A."/>
            <person name="Allan A."/>
            <person name="Chen A."/>
            <person name="Janssen B."/>
            <person name="Plunkett B."/>
            <person name="Dwamena C."/>
            <person name="Voogd C."/>
            <person name="Leif D."/>
            <person name="Lafferty D."/>
            <person name="Souleyre E."/>
            <person name="Varkonyi-Gasic E."/>
            <person name="Gambi F."/>
            <person name="Hanley J."/>
            <person name="Yao J.-L."/>
            <person name="Cheung J."/>
            <person name="David K."/>
            <person name="Warren B."/>
            <person name="Marsh K."/>
            <person name="Snowden K."/>
            <person name="Lin-Wang K."/>
            <person name="Brian L."/>
            <person name="Martinez-Sanchez M."/>
            <person name="Wang M."/>
            <person name="Ileperuma N."/>
            <person name="Macnee N."/>
            <person name="Campin R."/>
            <person name="Mcatee P."/>
            <person name="Drummond R."/>
            <person name="Espley R."/>
            <person name="Ireland H."/>
            <person name="Wu R."/>
            <person name="Atkinson R."/>
            <person name="Karunairetnam S."/>
            <person name="Bulley S."/>
            <person name="Chunkath S."/>
            <person name="Hanley Z."/>
            <person name="Storey R."/>
            <person name="Thrimawithana A."/>
            <person name="Thomson S."/>
            <person name="David C."/>
            <person name="Testolin R."/>
        </authorList>
    </citation>
    <scope>NUCLEOTIDE SEQUENCE [LARGE SCALE GENOMIC DNA]</scope>
    <source>
        <strain evidence="9">cv. Red5</strain>
        <tissue evidence="8">Young leaf</tissue>
    </source>
</reference>
<evidence type="ECO:0000259" key="7">
    <source>
        <dbReference type="PROSITE" id="PS50888"/>
    </source>
</evidence>
<feature type="compositionally biased region" description="Basic and acidic residues" evidence="6">
    <location>
        <begin position="248"/>
        <end position="271"/>
    </location>
</feature>
<dbReference type="Pfam" id="PF00010">
    <property type="entry name" value="HLH"/>
    <property type="match status" value="1"/>
</dbReference>
<comment type="subcellular location">
    <subcellularLocation>
        <location evidence="1">Nucleus</location>
    </subcellularLocation>
</comment>
<dbReference type="InParanoid" id="A0A2R6P895"/>
<dbReference type="GO" id="GO:0005634">
    <property type="term" value="C:nucleus"/>
    <property type="evidence" value="ECO:0007669"/>
    <property type="project" value="UniProtKB-SubCell"/>
</dbReference>
<evidence type="ECO:0000313" key="8">
    <source>
        <dbReference type="EMBL" id="PSR86848.1"/>
    </source>
</evidence>
<feature type="domain" description="BHLH" evidence="7">
    <location>
        <begin position="395"/>
        <end position="445"/>
    </location>
</feature>
<gene>
    <name evidence="8" type="ORF">CEY00_Acc32475</name>
</gene>
<dbReference type="CDD" id="cd11393">
    <property type="entry name" value="bHLH_AtbHLH_like"/>
    <property type="match status" value="1"/>
</dbReference>
<dbReference type="Gramene" id="PSR86848">
    <property type="protein sequence ID" value="PSR86848"/>
    <property type="gene ID" value="CEY00_Acc32475"/>
</dbReference>
<feature type="compositionally biased region" description="Polar residues" evidence="6">
    <location>
        <begin position="229"/>
        <end position="241"/>
    </location>
</feature>
<dbReference type="InterPro" id="IPR045239">
    <property type="entry name" value="bHLH95_bHLH"/>
</dbReference>
<dbReference type="STRING" id="1590841.A0A2R6P895"/>
<dbReference type="OMA" id="SYMTGFP"/>
<feature type="compositionally biased region" description="Polar residues" evidence="6">
    <location>
        <begin position="136"/>
        <end position="146"/>
    </location>
</feature>
<sequence length="539" mass="60136">MDSDRQLHHQQQQQQPMSSGLMRYRSAPSSYFASLINSGGGGGGEICDDFLHPRHSSPETERFFSKFLSGVGTEDSSSHSQSGVRKNSSLNEALQPQFAESRMHTTDIYQHHEHQQNSNYSSSSQTIYQSQSQSSLPNHNSATSNSEMDKPYSMVSSMPMDSLNQMKMSSGGGGNSNLIRQSSSPAGFFSHINMDNGYGGMRGMGNFGGGSGTNAEASFPSPRRLKSQMDFSSGKPSSSERMTPILENRSKNTEIRDPEDGGSREGRRNDRGYITGFPIGSWDDSAIFSDNFPIEDDDDRKTFSVMNASENQNTEGGNRPPTVLSHHLSLPTSSAELSAMEKFLHFQDSVPCKIRAKRGCATHPRSIAERVWISLLLSFPHYWLHMLFITFFTVVELENSRTLDQVRRTRISERMRKLQELVPNMDKQTNTADMLDLAVDYIKELQNQVKINEQGVRVRISRSNSSKGMGMTCFSVESKQWNQKEARKQAGSLGKMGPRGDLVVTSCHIFMGPRKLGPWILLSSLLEKKDRIVLIVIPT</sequence>
<feature type="region of interest" description="Disordered" evidence="6">
    <location>
        <begin position="70"/>
        <end position="90"/>
    </location>
</feature>
<dbReference type="GO" id="GO:0000981">
    <property type="term" value="F:DNA-binding transcription factor activity, RNA polymerase II-specific"/>
    <property type="evidence" value="ECO:0007669"/>
    <property type="project" value="TreeGrafter"/>
</dbReference>
<evidence type="ECO:0000256" key="6">
    <source>
        <dbReference type="SAM" id="MobiDB-lite"/>
    </source>
</evidence>
<dbReference type="GO" id="GO:0046983">
    <property type="term" value="F:protein dimerization activity"/>
    <property type="evidence" value="ECO:0007669"/>
    <property type="project" value="InterPro"/>
</dbReference>